<accession>A0ABS1SNL9</accession>
<feature type="transmembrane region" description="Helical" evidence="1">
    <location>
        <begin position="119"/>
        <end position="141"/>
    </location>
</feature>
<protein>
    <recommendedName>
        <fullName evidence="4">DUF1772 domain-containing protein</fullName>
    </recommendedName>
</protein>
<feature type="transmembrane region" description="Helical" evidence="1">
    <location>
        <begin position="44"/>
        <end position="61"/>
    </location>
</feature>
<dbReference type="EMBL" id="QYAD01000001">
    <property type="protein sequence ID" value="MBL3689500.1"/>
    <property type="molecule type" value="Genomic_DNA"/>
</dbReference>
<proteinExistence type="predicted"/>
<reference evidence="2 3" key="1">
    <citation type="submission" date="2018-09" db="EMBL/GenBank/DDBJ databases">
        <title>Comparative genomics of Leucobacter spp.</title>
        <authorList>
            <person name="Reis A.C."/>
            <person name="Kolvenbach B.A."/>
            <person name="Corvini P.F.X."/>
            <person name="Nunes O.C."/>
        </authorList>
    </citation>
    <scope>NUCLEOTIDE SEQUENCE [LARGE SCALE GENOMIC DNA]</scope>
    <source>
        <strain evidence="2 3">L-1</strain>
    </source>
</reference>
<organism evidence="2 3">
    <name type="scientific">Leucobacter chromiireducens subsp. chromiireducens</name>
    <dbReference type="NCBI Taxonomy" id="660067"/>
    <lineage>
        <taxon>Bacteria</taxon>
        <taxon>Bacillati</taxon>
        <taxon>Actinomycetota</taxon>
        <taxon>Actinomycetes</taxon>
        <taxon>Micrococcales</taxon>
        <taxon>Microbacteriaceae</taxon>
        <taxon>Leucobacter</taxon>
    </lineage>
</organism>
<name>A0ABS1SNL9_9MICO</name>
<evidence type="ECO:0008006" key="4">
    <source>
        <dbReference type="Google" id="ProtNLM"/>
    </source>
</evidence>
<dbReference type="Proteomes" id="UP001646141">
    <property type="component" value="Unassembled WGS sequence"/>
</dbReference>
<keyword evidence="1" id="KW-0472">Membrane</keyword>
<gene>
    <name evidence="2" type="ORF">D3226_05930</name>
</gene>
<comment type="caution">
    <text evidence="2">The sequence shown here is derived from an EMBL/GenBank/DDBJ whole genome shotgun (WGS) entry which is preliminary data.</text>
</comment>
<feature type="transmembrane region" description="Helical" evidence="1">
    <location>
        <begin position="6"/>
        <end position="24"/>
    </location>
</feature>
<evidence type="ECO:0000256" key="1">
    <source>
        <dbReference type="SAM" id="Phobius"/>
    </source>
</evidence>
<keyword evidence="1" id="KW-0812">Transmembrane</keyword>
<keyword evidence="3" id="KW-1185">Reference proteome</keyword>
<evidence type="ECO:0000313" key="2">
    <source>
        <dbReference type="EMBL" id="MBL3689500.1"/>
    </source>
</evidence>
<dbReference type="RefSeq" id="WP_202381419.1">
    <property type="nucleotide sequence ID" value="NZ_BAAAMA010000004.1"/>
</dbReference>
<sequence>MVYLVIPFSLVSVALVYVPVAMLVKGKLQEYLSKGPMRNPWARFALLLLVLGGLAWFVQWAVTEQMKDAWEAAVLWCTAVLVILSVAANAPIPSDPDESTPDEPAEDNQRPFWDWTERVNAKSFVTALAAVLGAMSLGLWFV</sequence>
<evidence type="ECO:0000313" key="3">
    <source>
        <dbReference type="Proteomes" id="UP001646141"/>
    </source>
</evidence>
<feature type="transmembrane region" description="Helical" evidence="1">
    <location>
        <begin position="73"/>
        <end position="92"/>
    </location>
</feature>
<keyword evidence="1" id="KW-1133">Transmembrane helix</keyword>